<keyword evidence="2 4" id="KW-0863">Zinc-finger</keyword>
<keyword evidence="3" id="KW-0862">Zinc</keyword>
<dbReference type="EMBL" id="CAJNJQ010001399">
    <property type="protein sequence ID" value="CAE7137195.1"/>
    <property type="molecule type" value="Genomic_DNA"/>
</dbReference>
<dbReference type="GO" id="GO:0008270">
    <property type="term" value="F:zinc ion binding"/>
    <property type="evidence" value="ECO:0007669"/>
    <property type="project" value="UniProtKB-KW"/>
</dbReference>
<evidence type="ECO:0000259" key="6">
    <source>
        <dbReference type="PROSITE" id="PS50157"/>
    </source>
</evidence>
<evidence type="ECO:0000256" key="3">
    <source>
        <dbReference type="ARBA" id="ARBA00022833"/>
    </source>
</evidence>
<feature type="domain" description="C2H2-type" evidence="6">
    <location>
        <begin position="172"/>
        <end position="194"/>
    </location>
</feature>
<dbReference type="PANTHER" id="PTHR23235">
    <property type="entry name" value="KRUEPPEL-LIKE TRANSCRIPTION FACTOR"/>
    <property type="match status" value="1"/>
</dbReference>
<evidence type="ECO:0000256" key="2">
    <source>
        <dbReference type="ARBA" id="ARBA00022771"/>
    </source>
</evidence>
<evidence type="ECO:0000313" key="7">
    <source>
        <dbReference type="EMBL" id="CAE7137195.1"/>
    </source>
</evidence>
<proteinExistence type="predicted"/>
<name>A0A8H3DYA4_9AGAM</name>
<comment type="caution">
    <text evidence="7">The sequence shown here is derived from an EMBL/GenBank/DDBJ whole genome shotgun (WGS) entry which is preliminary data.</text>
</comment>
<evidence type="ECO:0000256" key="5">
    <source>
        <dbReference type="SAM" id="MobiDB-lite"/>
    </source>
</evidence>
<reference evidence="7" key="1">
    <citation type="submission" date="2021-01" db="EMBL/GenBank/DDBJ databases">
        <authorList>
            <person name="Kaushik A."/>
        </authorList>
    </citation>
    <scope>NUCLEOTIDE SEQUENCE</scope>
    <source>
        <strain evidence="7">AG5</strain>
    </source>
</reference>
<dbReference type="SUPFAM" id="SSF57667">
    <property type="entry name" value="beta-beta-alpha zinc fingers"/>
    <property type="match status" value="1"/>
</dbReference>
<sequence length="230" mass="26008">MTLLYEVDHLNLDWGALSIPSYQATLRGKEWGYSGMPQSRGSLPGCTGAGCSMANQPSFGQQLAHPLLPERSWGYSIHDLNPRSPSVYASLSEAKSVMPALPEDLIGRGIHVPTVPDISQTTTLSVPTRCRRRKSEESDLRAQYRCDFCPVRMSRLHDINRHMRLHTNEKPYECLGCGQTFRRTDARARHWTKHESCANAHRIREPAGARSRQRVSVRSQQEQITRDESP</sequence>
<organism evidence="7 8">
    <name type="scientific">Rhizoctonia solani</name>
    <dbReference type="NCBI Taxonomy" id="456999"/>
    <lineage>
        <taxon>Eukaryota</taxon>
        <taxon>Fungi</taxon>
        <taxon>Dikarya</taxon>
        <taxon>Basidiomycota</taxon>
        <taxon>Agaricomycotina</taxon>
        <taxon>Agaricomycetes</taxon>
        <taxon>Cantharellales</taxon>
        <taxon>Ceratobasidiaceae</taxon>
        <taxon>Rhizoctonia</taxon>
    </lineage>
</organism>
<dbReference type="GO" id="GO:0000981">
    <property type="term" value="F:DNA-binding transcription factor activity, RNA polymerase II-specific"/>
    <property type="evidence" value="ECO:0007669"/>
    <property type="project" value="TreeGrafter"/>
</dbReference>
<dbReference type="PROSITE" id="PS50157">
    <property type="entry name" value="ZINC_FINGER_C2H2_2"/>
    <property type="match status" value="2"/>
</dbReference>
<dbReference type="Proteomes" id="UP000663827">
    <property type="component" value="Unassembled WGS sequence"/>
</dbReference>
<dbReference type="PANTHER" id="PTHR23235:SF120">
    <property type="entry name" value="KRUPPEL-LIKE FACTOR 15"/>
    <property type="match status" value="1"/>
</dbReference>
<dbReference type="InterPro" id="IPR013087">
    <property type="entry name" value="Znf_C2H2_type"/>
</dbReference>
<evidence type="ECO:0000256" key="1">
    <source>
        <dbReference type="ARBA" id="ARBA00022723"/>
    </source>
</evidence>
<accession>A0A8H3DYA4</accession>
<feature type="region of interest" description="Disordered" evidence="5">
    <location>
        <begin position="202"/>
        <end position="230"/>
    </location>
</feature>
<dbReference type="Pfam" id="PF00096">
    <property type="entry name" value="zf-C2H2"/>
    <property type="match status" value="1"/>
</dbReference>
<dbReference type="InterPro" id="IPR036236">
    <property type="entry name" value="Znf_C2H2_sf"/>
</dbReference>
<protein>
    <recommendedName>
        <fullName evidence="6">C2H2-type domain-containing protein</fullName>
    </recommendedName>
</protein>
<gene>
    <name evidence="7" type="ORF">RDB_LOCUS69954</name>
</gene>
<dbReference type="Gene3D" id="3.30.160.60">
    <property type="entry name" value="Classic Zinc Finger"/>
    <property type="match status" value="2"/>
</dbReference>
<feature type="domain" description="C2H2-type" evidence="6">
    <location>
        <begin position="144"/>
        <end position="171"/>
    </location>
</feature>
<keyword evidence="1" id="KW-0479">Metal-binding</keyword>
<evidence type="ECO:0000256" key="4">
    <source>
        <dbReference type="PROSITE-ProRule" id="PRU00042"/>
    </source>
</evidence>
<dbReference type="PROSITE" id="PS00028">
    <property type="entry name" value="ZINC_FINGER_C2H2_1"/>
    <property type="match status" value="2"/>
</dbReference>
<dbReference type="AlphaFoldDB" id="A0A8H3DYA4"/>
<dbReference type="GO" id="GO:0000978">
    <property type="term" value="F:RNA polymerase II cis-regulatory region sequence-specific DNA binding"/>
    <property type="evidence" value="ECO:0007669"/>
    <property type="project" value="TreeGrafter"/>
</dbReference>
<dbReference type="SMART" id="SM00355">
    <property type="entry name" value="ZnF_C2H2"/>
    <property type="match status" value="2"/>
</dbReference>
<evidence type="ECO:0000313" key="8">
    <source>
        <dbReference type="Proteomes" id="UP000663827"/>
    </source>
</evidence>